<evidence type="ECO:0000313" key="2">
    <source>
        <dbReference type="Proteomes" id="UP001605036"/>
    </source>
</evidence>
<gene>
    <name evidence="1" type="ORF">R1flu_027921</name>
</gene>
<keyword evidence="2" id="KW-1185">Reference proteome</keyword>
<accession>A0ABD1XKW1</accession>
<evidence type="ECO:0008006" key="3">
    <source>
        <dbReference type="Google" id="ProtNLM"/>
    </source>
</evidence>
<comment type="caution">
    <text evidence="1">The sequence shown here is derived from an EMBL/GenBank/DDBJ whole genome shotgun (WGS) entry which is preliminary data.</text>
</comment>
<protein>
    <recommendedName>
        <fullName evidence="3">Secreted protein</fullName>
    </recommendedName>
</protein>
<dbReference type="Proteomes" id="UP001605036">
    <property type="component" value="Unassembled WGS sequence"/>
</dbReference>
<sequence length="94" mass="10585">MSSKVFFGLTRLCGSGCLFGSQEQKAYPSIRIALARLPTSFLSFLESKVSALRGKFDHVGKHRSQRCVRRNSVVYKVLGCVGLRWTWYNGRLGL</sequence>
<evidence type="ECO:0000313" key="1">
    <source>
        <dbReference type="EMBL" id="KAL2609348.1"/>
    </source>
</evidence>
<organism evidence="1 2">
    <name type="scientific">Riccia fluitans</name>
    <dbReference type="NCBI Taxonomy" id="41844"/>
    <lineage>
        <taxon>Eukaryota</taxon>
        <taxon>Viridiplantae</taxon>
        <taxon>Streptophyta</taxon>
        <taxon>Embryophyta</taxon>
        <taxon>Marchantiophyta</taxon>
        <taxon>Marchantiopsida</taxon>
        <taxon>Marchantiidae</taxon>
        <taxon>Marchantiales</taxon>
        <taxon>Ricciaceae</taxon>
        <taxon>Riccia</taxon>
    </lineage>
</organism>
<name>A0ABD1XKW1_9MARC</name>
<reference evidence="1 2" key="1">
    <citation type="submission" date="2024-09" db="EMBL/GenBank/DDBJ databases">
        <title>Chromosome-scale assembly of Riccia fluitans.</title>
        <authorList>
            <person name="Paukszto L."/>
            <person name="Sawicki J."/>
            <person name="Karawczyk K."/>
            <person name="Piernik-Szablinska J."/>
            <person name="Szczecinska M."/>
            <person name="Mazdziarz M."/>
        </authorList>
    </citation>
    <scope>NUCLEOTIDE SEQUENCE [LARGE SCALE GENOMIC DNA]</scope>
    <source>
        <strain evidence="1">Rf_01</strain>
        <tissue evidence="1">Aerial parts of the thallus</tissue>
    </source>
</reference>
<dbReference type="AlphaFoldDB" id="A0ABD1XKW1"/>
<dbReference type="EMBL" id="JBHFFA010000008">
    <property type="protein sequence ID" value="KAL2609348.1"/>
    <property type="molecule type" value="Genomic_DNA"/>
</dbReference>
<proteinExistence type="predicted"/>